<dbReference type="PIRSF" id="PIRSF000124">
    <property type="entry name" value="UDPglc_GDPman_dh"/>
    <property type="match status" value="1"/>
</dbReference>
<evidence type="ECO:0000259" key="4">
    <source>
        <dbReference type="Pfam" id="PF00984"/>
    </source>
</evidence>
<dbReference type="InterPro" id="IPR013328">
    <property type="entry name" value="6PGD_dom2"/>
</dbReference>
<dbReference type="InterPro" id="IPR036291">
    <property type="entry name" value="NAD(P)-bd_dom_sf"/>
</dbReference>
<dbReference type="SUPFAM" id="SSF51735">
    <property type="entry name" value="NAD(P)-binding Rossmann-fold domains"/>
    <property type="match status" value="1"/>
</dbReference>
<dbReference type="InterPro" id="IPR017476">
    <property type="entry name" value="UDP-Glc/GDP-Man"/>
</dbReference>
<protein>
    <recommendedName>
        <fullName evidence="2">UDP-glucose 6-dehydrogenase</fullName>
    </recommendedName>
</protein>
<accession>A0A543FWV3</accession>
<sequence>MQSSRIFIVGSGVVGAATGGGFREAGHDVTFIDINEARVSELKERGWDARTAIDLTDEPESLIFLTLPTPHEGHRYDLTAFTAGTASVGKALAGSAARHTVVVRSTVPPGTTEGLVKETLEENSGMVANEGFGLASNPEFLRAVSAAEDFANPWMTIIASRDPQNVERLREVLAPFGGELRTFSNPAEAEFIKCAHNIFNATKISFWNEMWLVAQKLGVDLDPIAATVARSAEGSINPEYGIRGGAPYGGVCLPKDTCGFLGFAANIDVDMPLLSAVVETNDRLAAIVSEEVDTATHAASHAQLRQAASGKETAAAVVNGQQQHEPA</sequence>
<dbReference type="InterPro" id="IPR008927">
    <property type="entry name" value="6-PGluconate_DH-like_C_sf"/>
</dbReference>
<dbReference type="AlphaFoldDB" id="A0A543FWV3"/>
<dbReference type="InterPro" id="IPR028359">
    <property type="entry name" value="UDP_ManNAc/GlcNAc_DH"/>
</dbReference>
<dbReference type="InterPro" id="IPR001732">
    <property type="entry name" value="UDP-Glc/GDP-Man_DH_N"/>
</dbReference>
<comment type="caution">
    <text evidence="6">The sequence shown here is derived from an EMBL/GenBank/DDBJ whole genome shotgun (WGS) entry which is preliminary data.</text>
</comment>
<dbReference type="PANTHER" id="PTHR43750:SF3">
    <property type="entry name" value="UDP-GLUCOSE 6-DEHYDROGENASE TUAD"/>
    <property type="match status" value="1"/>
</dbReference>
<dbReference type="Proteomes" id="UP000319818">
    <property type="component" value="Unassembled WGS sequence"/>
</dbReference>
<dbReference type="GO" id="GO:0016616">
    <property type="term" value="F:oxidoreductase activity, acting on the CH-OH group of donors, NAD or NADP as acceptor"/>
    <property type="evidence" value="ECO:0007669"/>
    <property type="project" value="InterPro"/>
</dbReference>
<dbReference type="Gene3D" id="1.10.1040.10">
    <property type="entry name" value="N-(1-d-carboxylethyl)-l-norvaline Dehydrogenase, domain 2"/>
    <property type="match status" value="1"/>
</dbReference>
<evidence type="ECO:0000313" key="7">
    <source>
        <dbReference type="Proteomes" id="UP000319818"/>
    </source>
</evidence>
<dbReference type="SUPFAM" id="SSF48179">
    <property type="entry name" value="6-phosphogluconate dehydrogenase C-terminal domain-like"/>
    <property type="match status" value="1"/>
</dbReference>
<dbReference type="PIRSF" id="PIRSF500136">
    <property type="entry name" value="UDP_ManNAc_DH"/>
    <property type="match status" value="1"/>
</dbReference>
<evidence type="ECO:0000313" key="6">
    <source>
        <dbReference type="EMBL" id="TQM38301.1"/>
    </source>
</evidence>
<comment type="similarity">
    <text evidence="1 3">Belongs to the UDP-glucose/GDP-mannose dehydrogenase family.</text>
</comment>
<dbReference type="Pfam" id="PF03721">
    <property type="entry name" value="UDPG_MGDP_dh_N"/>
    <property type="match status" value="2"/>
</dbReference>
<feature type="domain" description="UDP-glucose/GDP-mannose dehydrogenase N-terminal" evidence="5">
    <location>
        <begin position="5"/>
        <end position="44"/>
    </location>
</feature>
<dbReference type="Gene3D" id="3.40.50.720">
    <property type="entry name" value="NAD(P)-binding Rossmann-like Domain"/>
    <property type="match status" value="1"/>
</dbReference>
<dbReference type="GO" id="GO:0051287">
    <property type="term" value="F:NAD binding"/>
    <property type="evidence" value="ECO:0007669"/>
    <property type="project" value="InterPro"/>
</dbReference>
<dbReference type="InterPro" id="IPR014026">
    <property type="entry name" value="UDP-Glc/GDP-Man_DH_dimer"/>
</dbReference>
<evidence type="ECO:0000259" key="5">
    <source>
        <dbReference type="Pfam" id="PF03721"/>
    </source>
</evidence>
<dbReference type="RefSeq" id="WP_142104986.1">
    <property type="nucleotide sequence ID" value="NZ_VFPH01000002.1"/>
</dbReference>
<dbReference type="PANTHER" id="PTHR43750">
    <property type="entry name" value="UDP-GLUCOSE 6-DEHYDROGENASE TUAD"/>
    <property type="match status" value="1"/>
</dbReference>
<reference evidence="6 7" key="1">
    <citation type="submission" date="2019-06" db="EMBL/GenBank/DDBJ databases">
        <title>Sequencing the genomes of 1000 actinobacteria strains.</title>
        <authorList>
            <person name="Klenk H.-P."/>
        </authorList>
    </citation>
    <scope>NUCLEOTIDE SEQUENCE [LARGE SCALE GENOMIC DNA]</scope>
    <source>
        <strain evidence="6 7">DSM 45511</strain>
    </source>
</reference>
<evidence type="ECO:0000256" key="2">
    <source>
        <dbReference type="ARBA" id="ARBA00015132"/>
    </source>
</evidence>
<keyword evidence="7" id="KW-1185">Reference proteome</keyword>
<feature type="domain" description="UDP-glucose/GDP-mannose dehydrogenase N-terminal" evidence="5">
    <location>
        <begin position="61"/>
        <end position="172"/>
    </location>
</feature>
<gene>
    <name evidence="6" type="ORF">FB388_5532</name>
</gene>
<evidence type="ECO:0000256" key="1">
    <source>
        <dbReference type="ARBA" id="ARBA00006601"/>
    </source>
</evidence>
<dbReference type="GO" id="GO:0000271">
    <property type="term" value="P:polysaccharide biosynthetic process"/>
    <property type="evidence" value="ECO:0007669"/>
    <property type="project" value="InterPro"/>
</dbReference>
<organism evidence="6 7">
    <name type="scientific">Pseudonocardia cypriaca</name>
    <dbReference type="NCBI Taxonomy" id="882449"/>
    <lineage>
        <taxon>Bacteria</taxon>
        <taxon>Bacillati</taxon>
        <taxon>Actinomycetota</taxon>
        <taxon>Actinomycetes</taxon>
        <taxon>Pseudonocardiales</taxon>
        <taxon>Pseudonocardiaceae</taxon>
        <taxon>Pseudonocardia</taxon>
    </lineage>
</organism>
<evidence type="ECO:0000256" key="3">
    <source>
        <dbReference type="PIRNR" id="PIRNR000124"/>
    </source>
</evidence>
<name>A0A543FWV3_9PSEU</name>
<dbReference type="GO" id="GO:0016628">
    <property type="term" value="F:oxidoreductase activity, acting on the CH-CH group of donors, NAD or NADP as acceptor"/>
    <property type="evidence" value="ECO:0007669"/>
    <property type="project" value="InterPro"/>
</dbReference>
<dbReference type="OrthoDB" id="5193947at2"/>
<dbReference type="Pfam" id="PF00984">
    <property type="entry name" value="UDPG_MGDP_dh"/>
    <property type="match status" value="1"/>
</dbReference>
<feature type="domain" description="UDP-glucose/GDP-mannose dehydrogenase dimerisation" evidence="4">
    <location>
        <begin position="188"/>
        <end position="282"/>
    </location>
</feature>
<dbReference type="EMBL" id="VFPH01000002">
    <property type="protein sequence ID" value="TQM38301.1"/>
    <property type="molecule type" value="Genomic_DNA"/>
</dbReference>
<proteinExistence type="inferred from homology"/>